<keyword evidence="1" id="KW-0812">Transmembrane</keyword>
<keyword evidence="3" id="KW-1185">Reference proteome</keyword>
<dbReference type="EMBL" id="BONH01000062">
    <property type="protein sequence ID" value="GIG02868.1"/>
    <property type="molecule type" value="Genomic_DNA"/>
</dbReference>
<comment type="caution">
    <text evidence="2">The sequence shown here is derived from an EMBL/GenBank/DDBJ whole genome shotgun (WGS) entry which is preliminary data.</text>
</comment>
<protein>
    <submittedName>
        <fullName evidence="2">Uncharacterized protein</fullName>
    </submittedName>
</protein>
<proteinExistence type="predicted"/>
<keyword evidence="1" id="KW-0472">Membrane</keyword>
<evidence type="ECO:0000256" key="1">
    <source>
        <dbReference type="SAM" id="Phobius"/>
    </source>
</evidence>
<evidence type="ECO:0000313" key="2">
    <source>
        <dbReference type="EMBL" id="GIG02868.1"/>
    </source>
</evidence>
<dbReference type="Proteomes" id="UP000659904">
    <property type="component" value="Unassembled WGS sequence"/>
</dbReference>
<organism evidence="2 3">
    <name type="scientific">Catellatospora citrea</name>
    <dbReference type="NCBI Taxonomy" id="53366"/>
    <lineage>
        <taxon>Bacteria</taxon>
        <taxon>Bacillati</taxon>
        <taxon>Actinomycetota</taxon>
        <taxon>Actinomycetes</taxon>
        <taxon>Micromonosporales</taxon>
        <taxon>Micromonosporaceae</taxon>
        <taxon>Catellatospora</taxon>
    </lineage>
</organism>
<keyword evidence="1" id="KW-1133">Transmembrane helix</keyword>
<sequence length="257" mass="27042">MTQQLFDEVIGEVPAPAVDVDRIIRRERRGAAARRFGIASTGGLALLAAGALVLGTGVWPGGPSQPVAVPVVSEPAQSGAPAPADGFRLVFGTEEEAATTARRLGEVLESAVLQVAPDRKWLFFPSKPGEPDQPDGLPFAVRFDGKVDGQGNEHTLFLGRSGILTDGRRGMLELTVVPAVGGDPGPPVETLRDEAESGEVFVYHKVTVKLADGRYLLLASHNRGPRGDVATAFQEQPPLSVAQLQSIASEVAEQVLA</sequence>
<evidence type="ECO:0000313" key="3">
    <source>
        <dbReference type="Proteomes" id="UP000659904"/>
    </source>
</evidence>
<name>A0A8J3P3K1_9ACTN</name>
<dbReference type="RefSeq" id="WP_120317752.1">
    <property type="nucleotide sequence ID" value="NZ_BONH01000062.1"/>
</dbReference>
<reference evidence="2 3" key="1">
    <citation type="submission" date="2021-01" db="EMBL/GenBank/DDBJ databases">
        <title>Whole genome shotgun sequence of Catellatospora citrea NBRC 14495.</title>
        <authorList>
            <person name="Komaki H."/>
            <person name="Tamura T."/>
        </authorList>
    </citation>
    <scope>NUCLEOTIDE SEQUENCE [LARGE SCALE GENOMIC DNA]</scope>
    <source>
        <strain evidence="2 3">NBRC 14495</strain>
    </source>
</reference>
<dbReference type="AlphaFoldDB" id="A0A8J3P3K1"/>
<accession>A0A8J3P3K1</accession>
<gene>
    <name evidence="2" type="ORF">Cci01nite_79610</name>
</gene>
<feature type="transmembrane region" description="Helical" evidence="1">
    <location>
        <begin position="36"/>
        <end position="59"/>
    </location>
</feature>